<keyword evidence="7 8" id="KW-0275">Fatty acid biosynthesis</keyword>
<dbReference type="Gene3D" id="3.40.50.720">
    <property type="entry name" value="NAD(P)-binding Rossmann-like Domain"/>
    <property type="match status" value="1"/>
</dbReference>
<dbReference type="EC" id="1.3.1.9" evidence="8"/>
<dbReference type="RefSeq" id="WP_311601761.1">
    <property type="nucleotide sequence ID" value="NZ_JAVREM010000042.1"/>
</dbReference>
<dbReference type="Proteomes" id="UP001183420">
    <property type="component" value="Unassembled WGS sequence"/>
</dbReference>
<evidence type="ECO:0000256" key="2">
    <source>
        <dbReference type="ARBA" id="ARBA00009233"/>
    </source>
</evidence>
<accession>A0ABU2LVD2</accession>
<dbReference type="InterPro" id="IPR036291">
    <property type="entry name" value="NAD(P)-bd_dom_sf"/>
</dbReference>
<comment type="caution">
    <text evidence="9">The sequence shown here is derived from an EMBL/GenBank/DDBJ whole genome shotgun (WGS) entry which is preliminary data.</text>
</comment>
<keyword evidence="5 8" id="KW-0560">Oxidoreductase</keyword>
<keyword evidence="3 8" id="KW-0444">Lipid biosynthesis</keyword>
<evidence type="ECO:0000256" key="5">
    <source>
        <dbReference type="ARBA" id="ARBA00023002"/>
    </source>
</evidence>
<sequence>MSGLLAGKRVLVTGVLTESSIAFHAAKLAQEEGAEVVLTGFGRLSLVERIAKRLPKPAPVIELDVQNREHLAGLADAVAEHLGEGIGLDGVVHSIAFAPQDALGGNFLNTEWESVATAVEVSAYSLKSLTMALLPLLEQRGGSVVGMDFDAQVAWPKYDWMGVSKAALEATSRYLARDLGGKNVRVNLVSAGPIKSMAAKSIPGFEELADVWNNRAPIGWDLSDPEPAARGVVALLSDWFPKTTGEIVHVDGGVHMMGA</sequence>
<dbReference type="PANTHER" id="PTHR43159">
    <property type="entry name" value="ENOYL-[ACYL-CARRIER-PROTEIN] REDUCTASE"/>
    <property type="match status" value="1"/>
</dbReference>
<dbReference type="PANTHER" id="PTHR43159:SF2">
    <property type="entry name" value="ENOYL-[ACYL-CARRIER-PROTEIN] REDUCTASE [NADH], CHLOROPLASTIC"/>
    <property type="match status" value="1"/>
</dbReference>
<dbReference type="PIRSF" id="PIRSF000094">
    <property type="entry name" value="Enoyl-ACP_rdct"/>
    <property type="match status" value="1"/>
</dbReference>
<comment type="similarity">
    <text evidence="2 8">Belongs to the short-chain dehydrogenases/reductases (SDR) family. FabI subfamily.</text>
</comment>
<keyword evidence="10" id="KW-1185">Reference proteome</keyword>
<keyword evidence="8" id="KW-0520">NAD</keyword>
<dbReference type="Pfam" id="PF13561">
    <property type="entry name" value="adh_short_C2"/>
    <property type="match status" value="1"/>
</dbReference>
<comment type="catalytic activity">
    <reaction evidence="8">
        <text>a 2,3-saturated acyl-[ACP] + NAD(+) = a (2E)-enoyl-[ACP] + NADH + H(+)</text>
        <dbReference type="Rhea" id="RHEA:10240"/>
        <dbReference type="Rhea" id="RHEA-COMP:9925"/>
        <dbReference type="Rhea" id="RHEA-COMP:9926"/>
        <dbReference type="ChEBI" id="CHEBI:15378"/>
        <dbReference type="ChEBI" id="CHEBI:57540"/>
        <dbReference type="ChEBI" id="CHEBI:57945"/>
        <dbReference type="ChEBI" id="CHEBI:78784"/>
        <dbReference type="ChEBI" id="CHEBI:78785"/>
        <dbReference type="EC" id="1.3.1.9"/>
    </reaction>
</comment>
<gene>
    <name evidence="9" type="primary">fabI</name>
    <name evidence="9" type="ORF">RNC47_24725</name>
</gene>
<evidence type="ECO:0000256" key="3">
    <source>
        <dbReference type="ARBA" id="ARBA00022516"/>
    </source>
</evidence>
<evidence type="ECO:0000256" key="1">
    <source>
        <dbReference type="ARBA" id="ARBA00005189"/>
    </source>
</evidence>
<evidence type="ECO:0000313" key="9">
    <source>
        <dbReference type="EMBL" id="MDT0321539.1"/>
    </source>
</evidence>
<comment type="pathway">
    <text evidence="1">Lipid metabolism.</text>
</comment>
<dbReference type="SUPFAM" id="SSF51735">
    <property type="entry name" value="NAD(P)-binding Rossmann-fold domains"/>
    <property type="match status" value="1"/>
</dbReference>
<dbReference type="GO" id="GO:0004318">
    <property type="term" value="F:enoyl-[acyl-carrier-protein] reductase (NADH) activity"/>
    <property type="evidence" value="ECO:0007669"/>
    <property type="project" value="UniProtKB-EC"/>
</dbReference>
<dbReference type="EMBL" id="JAVREM010000042">
    <property type="protein sequence ID" value="MDT0321539.1"/>
    <property type="molecule type" value="Genomic_DNA"/>
</dbReference>
<name>A0ABU2LVD2_9ACTN</name>
<evidence type="ECO:0000313" key="10">
    <source>
        <dbReference type="Proteomes" id="UP001183420"/>
    </source>
</evidence>
<reference evidence="10" key="1">
    <citation type="submission" date="2023-07" db="EMBL/GenBank/DDBJ databases">
        <title>30 novel species of actinomycetes from the DSMZ collection.</title>
        <authorList>
            <person name="Nouioui I."/>
        </authorList>
    </citation>
    <scope>NUCLEOTIDE SEQUENCE [LARGE SCALE GENOMIC DNA]</scope>
    <source>
        <strain evidence="10">DSM 44918</strain>
    </source>
</reference>
<keyword evidence="6" id="KW-0443">Lipid metabolism</keyword>
<keyword evidence="4" id="KW-0276">Fatty acid metabolism</keyword>
<dbReference type="InterPro" id="IPR014358">
    <property type="entry name" value="Enoyl-ACP_Rdtase_NADH"/>
</dbReference>
<organism evidence="9 10">
    <name type="scientific">Streptomyces millisiae</name>
    <dbReference type="NCBI Taxonomy" id="3075542"/>
    <lineage>
        <taxon>Bacteria</taxon>
        <taxon>Bacillati</taxon>
        <taxon>Actinomycetota</taxon>
        <taxon>Actinomycetes</taxon>
        <taxon>Kitasatosporales</taxon>
        <taxon>Streptomycetaceae</taxon>
        <taxon>Streptomyces</taxon>
    </lineage>
</organism>
<evidence type="ECO:0000256" key="6">
    <source>
        <dbReference type="ARBA" id="ARBA00023098"/>
    </source>
</evidence>
<dbReference type="NCBIfam" id="NF005908">
    <property type="entry name" value="PRK07889.1"/>
    <property type="match status" value="1"/>
</dbReference>
<proteinExistence type="inferred from homology"/>
<evidence type="ECO:0000256" key="8">
    <source>
        <dbReference type="PIRNR" id="PIRNR000094"/>
    </source>
</evidence>
<protein>
    <recommendedName>
        <fullName evidence="8">Enoyl-[acyl-carrier-protein] reductase [NADH]</fullName>
        <ecNumber evidence="8">1.3.1.9</ecNumber>
    </recommendedName>
</protein>
<evidence type="ECO:0000256" key="7">
    <source>
        <dbReference type="ARBA" id="ARBA00023160"/>
    </source>
</evidence>
<evidence type="ECO:0000256" key="4">
    <source>
        <dbReference type="ARBA" id="ARBA00022832"/>
    </source>
</evidence>
<dbReference type="InterPro" id="IPR002347">
    <property type="entry name" value="SDR_fam"/>
</dbReference>